<dbReference type="InterPro" id="IPR036148">
    <property type="entry name" value="MmgE/PrpD_sf"/>
</dbReference>
<dbReference type="InterPro" id="IPR045336">
    <property type="entry name" value="MmgE_PrpD_N"/>
</dbReference>
<dbReference type="GO" id="GO:0016829">
    <property type="term" value="F:lyase activity"/>
    <property type="evidence" value="ECO:0007669"/>
    <property type="project" value="InterPro"/>
</dbReference>
<dbReference type="PANTHER" id="PTHR16943">
    <property type="entry name" value="2-METHYLCITRATE DEHYDRATASE-RELATED"/>
    <property type="match status" value="1"/>
</dbReference>
<comment type="similarity">
    <text evidence="1">Belongs to the PrpD family.</text>
</comment>
<dbReference type="Pfam" id="PF03972">
    <property type="entry name" value="MmgE_PrpD_N"/>
    <property type="match status" value="1"/>
</dbReference>
<name>A0A9X7W361_9BACL</name>
<evidence type="ECO:0000313" key="4">
    <source>
        <dbReference type="Proteomes" id="UP000663505"/>
    </source>
</evidence>
<reference evidence="3 4" key="1">
    <citation type="submission" date="2021-02" db="EMBL/GenBank/DDBJ databases">
        <title>Alicyclobacillus curvatus sp. nov. and Alicyclobacillus mengziensis sp. nov., two acidophilic bacteria isolated from acid mine drainage.</title>
        <authorList>
            <person name="Huang Y."/>
        </authorList>
    </citation>
    <scope>NUCLEOTIDE SEQUENCE [LARGE SCALE GENOMIC DNA]</scope>
    <source>
        <strain evidence="3 4">S30H14</strain>
    </source>
</reference>
<dbReference type="InterPro" id="IPR005656">
    <property type="entry name" value="MmgE_PrpD"/>
</dbReference>
<dbReference type="EMBL" id="CP071182">
    <property type="protein sequence ID" value="QSO49347.1"/>
    <property type="molecule type" value="Genomic_DNA"/>
</dbReference>
<keyword evidence="4" id="KW-1185">Reference proteome</keyword>
<dbReference type="Proteomes" id="UP000663505">
    <property type="component" value="Chromosome"/>
</dbReference>
<feature type="domain" description="MmgE/PrpD N-terminal" evidence="2">
    <location>
        <begin position="3"/>
        <end position="241"/>
    </location>
</feature>
<dbReference type="KEGG" id="afx:JZ786_10715"/>
<protein>
    <submittedName>
        <fullName evidence="3">MmgE/PrpD family protein</fullName>
    </submittedName>
</protein>
<dbReference type="PANTHER" id="PTHR16943:SF8">
    <property type="entry name" value="2-METHYLCITRATE DEHYDRATASE"/>
    <property type="match status" value="1"/>
</dbReference>
<dbReference type="InterPro" id="IPR042183">
    <property type="entry name" value="MmgE/PrpD_sf_1"/>
</dbReference>
<gene>
    <name evidence="3" type="ORF">JZ786_10715</name>
</gene>
<accession>A0A9X7W361</accession>
<dbReference type="Gene3D" id="1.10.4100.10">
    <property type="entry name" value="2-methylcitrate dehydratase PrpD"/>
    <property type="match status" value="1"/>
</dbReference>
<dbReference type="AlphaFoldDB" id="A0A9X7W361"/>
<dbReference type="SUPFAM" id="SSF103378">
    <property type="entry name" value="2-methylcitrate dehydratase PrpD"/>
    <property type="match status" value="1"/>
</dbReference>
<sequence length="435" mass="47823">MEELIKFSVNSRFDDVPPPVIHQMKRSLVLMIGNCVAISNDSTMEQLMKMSSDLDHGGKIGALGMPTSLPLSWTAFIYGYASHQAHLDDVHKRSLVSPTSPVASAVIAFAHNQRLSGQEMLLAVVLGTEVAVRTGLVLGPAHRQRGWYPTATAGYVGAITAGAKARNLDLLRFTHALGLASLATGTIEPRTSAGLGLTVGRAAYNAANAVLLAEGGFTSSVMAVVGRKGYLNVASHQPDLELLSGGLGETWHIPDIVVKPMPYEPELYPVLLCASLLGMQLKNMQSRCKRVDVWLPETLLDYVSSASGERNAWFQYTLQRTVQLGTNPGNINSLEDGHYCLNDDEIPLVTFHVNRELHLLETNMVATLIDGSLVRQHVTRTHEEYLNLWKGISDEELSNRFTHQVSRRMKPNEAHELLDTLWHLDEVKDVSELFT</sequence>
<evidence type="ECO:0000256" key="1">
    <source>
        <dbReference type="ARBA" id="ARBA00006174"/>
    </source>
</evidence>
<evidence type="ECO:0000259" key="2">
    <source>
        <dbReference type="Pfam" id="PF03972"/>
    </source>
</evidence>
<organism evidence="3 4">
    <name type="scientific">Alicyclobacillus mengziensis</name>
    <dbReference type="NCBI Taxonomy" id="2931921"/>
    <lineage>
        <taxon>Bacteria</taxon>
        <taxon>Bacillati</taxon>
        <taxon>Bacillota</taxon>
        <taxon>Bacilli</taxon>
        <taxon>Bacillales</taxon>
        <taxon>Alicyclobacillaceae</taxon>
        <taxon>Alicyclobacillus</taxon>
    </lineage>
</organism>
<proteinExistence type="inferred from homology"/>
<evidence type="ECO:0000313" key="3">
    <source>
        <dbReference type="EMBL" id="QSO49347.1"/>
    </source>
</evidence>